<dbReference type="PANTHER" id="PTHR37984">
    <property type="entry name" value="PROTEIN CBG26694"/>
    <property type="match status" value="1"/>
</dbReference>
<proteinExistence type="predicted"/>
<dbReference type="AlphaFoldDB" id="A0A9W7DAG4"/>
<evidence type="ECO:0000256" key="7">
    <source>
        <dbReference type="SAM" id="MobiDB-lite"/>
    </source>
</evidence>
<evidence type="ECO:0000256" key="1">
    <source>
        <dbReference type="ARBA" id="ARBA00022679"/>
    </source>
</evidence>
<comment type="caution">
    <text evidence="9">The sequence shown here is derived from an EMBL/GenBank/DDBJ whole genome shotgun (WGS) entry which is preliminary data.</text>
</comment>
<dbReference type="Gene3D" id="3.30.420.10">
    <property type="entry name" value="Ribonuclease H-like superfamily/Ribonuclease H"/>
    <property type="match status" value="1"/>
</dbReference>
<dbReference type="InterPro" id="IPR041588">
    <property type="entry name" value="Integrase_H2C2"/>
</dbReference>
<dbReference type="InterPro" id="IPR041373">
    <property type="entry name" value="RT_RNaseH"/>
</dbReference>
<gene>
    <name evidence="9" type="ORF">Pfra01_002915100</name>
</gene>
<evidence type="ECO:0000256" key="3">
    <source>
        <dbReference type="ARBA" id="ARBA00022722"/>
    </source>
</evidence>
<keyword evidence="5" id="KW-0378">Hydrolase</keyword>
<reference evidence="9" key="1">
    <citation type="submission" date="2023-04" db="EMBL/GenBank/DDBJ databases">
        <title>Phytophthora fragariaefolia NBRC 109709.</title>
        <authorList>
            <person name="Ichikawa N."/>
            <person name="Sato H."/>
            <person name="Tonouchi N."/>
        </authorList>
    </citation>
    <scope>NUCLEOTIDE SEQUENCE</scope>
    <source>
        <strain evidence="9">NBRC 109709</strain>
    </source>
</reference>
<evidence type="ECO:0000256" key="4">
    <source>
        <dbReference type="ARBA" id="ARBA00022759"/>
    </source>
</evidence>
<dbReference type="InterPro" id="IPR050951">
    <property type="entry name" value="Retrovirus_Pol_polyprotein"/>
</dbReference>
<keyword evidence="3" id="KW-0540">Nuclease</keyword>
<keyword evidence="6" id="KW-0695">RNA-directed DNA polymerase</keyword>
<dbReference type="SUPFAM" id="SSF53098">
    <property type="entry name" value="Ribonuclease H-like"/>
    <property type="match status" value="1"/>
</dbReference>
<name>A0A9W7DAG4_9STRA</name>
<evidence type="ECO:0000313" key="9">
    <source>
        <dbReference type="EMBL" id="GMG14591.1"/>
    </source>
</evidence>
<dbReference type="Pfam" id="PF17921">
    <property type="entry name" value="Integrase_H2C2"/>
    <property type="match status" value="1"/>
</dbReference>
<dbReference type="GO" id="GO:0004519">
    <property type="term" value="F:endonuclease activity"/>
    <property type="evidence" value="ECO:0007669"/>
    <property type="project" value="UniProtKB-KW"/>
</dbReference>
<dbReference type="PANTHER" id="PTHR37984:SF15">
    <property type="entry name" value="INTEGRASE CATALYTIC DOMAIN-CONTAINING PROTEIN"/>
    <property type="match status" value="1"/>
</dbReference>
<sequence length="432" mass="49061">MVKLVYLLDKPFIVETDDKSLETVFSQKSISRRIARWYDELSEYPVTFKYITGASNTVADGISRRADFEDGHSLETIAAATCVRARVKRGMNAVVSEIVQRYSEDPHTQKIILALRGDPTAATEKFKFVDRYCLDGEKLMYTGPNDEVPRLVVPVIDELINALFFGFHDEAVYGHPGIDRTLRLVEEHYYWRHMTRSIRAYVKSCETCQRTKAWNSKPPGLLQSQPIARGRWTHVAMDFIVALPETRAKLDSVLVVVDQLTKRAHFVPCKGTASARDIAELYRDRIFVLHGVPVEILSDRDPKFTSTVWSTLCGMLGTRQKLTSAFRHQANGVTERLNQTIENYLRAFTSGASDDWDEYLSLAEFAYNSRYQQSISMAPFEADLGYLPSTPATMMTPPRATGAERQRRAQGKTFLEHQADRLATVRRDAALD</sequence>
<dbReference type="EMBL" id="BSXT01018851">
    <property type="protein sequence ID" value="GMG14591.1"/>
    <property type="molecule type" value="Genomic_DNA"/>
</dbReference>
<evidence type="ECO:0000259" key="8">
    <source>
        <dbReference type="PROSITE" id="PS50994"/>
    </source>
</evidence>
<dbReference type="Gene3D" id="1.10.340.70">
    <property type="match status" value="1"/>
</dbReference>
<evidence type="ECO:0000256" key="5">
    <source>
        <dbReference type="ARBA" id="ARBA00022801"/>
    </source>
</evidence>
<dbReference type="GO" id="GO:0003676">
    <property type="term" value="F:nucleic acid binding"/>
    <property type="evidence" value="ECO:0007669"/>
    <property type="project" value="InterPro"/>
</dbReference>
<dbReference type="GO" id="GO:0003964">
    <property type="term" value="F:RNA-directed DNA polymerase activity"/>
    <property type="evidence" value="ECO:0007669"/>
    <property type="project" value="UniProtKB-KW"/>
</dbReference>
<dbReference type="FunFam" id="3.30.420.10:FF:000032">
    <property type="entry name" value="Retrovirus-related Pol polyprotein from transposon 297-like Protein"/>
    <property type="match status" value="1"/>
</dbReference>
<dbReference type="GO" id="GO:0015074">
    <property type="term" value="P:DNA integration"/>
    <property type="evidence" value="ECO:0007669"/>
    <property type="project" value="InterPro"/>
</dbReference>
<dbReference type="PROSITE" id="PS50994">
    <property type="entry name" value="INTEGRASE"/>
    <property type="match status" value="1"/>
</dbReference>
<dbReference type="Pfam" id="PF17917">
    <property type="entry name" value="RT_RNaseH"/>
    <property type="match status" value="1"/>
</dbReference>
<dbReference type="GO" id="GO:0016787">
    <property type="term" value="F:hydrolase activity"/>
    <property type="evidence" value="ECO:0007669"/>
    <property type="project" value="UniProtKB-KW"/>
</dbReference>
<evidence type="ECO:0000256" key="6">
    <source>
        <dbReference type="ARBA" id="ARBA00022918"/>
    </source>
</evidence>
<keyword evidence="2" id="KW-0548">Nucleotidyltransferase</keyword>
<dbReference type="InterPro" id="IPR001584">
    <property type="entry name" value="Integrase_cat-core"/>
</dbReference>
<dbReference type="Proteomes" id="UP001165121">
    <property type="component" value="Unassembled WGS sequence"/>
</dbReference>
<dbReference type="InterPro" id="IPR012337">
    <property type="entry name" value="RNaseH-like_sf"/>
</dbReference>
<feature type="region of interest" description="Disordered" evidence="7">
    <location>
        <begin position="393"/>
        <end position="415"/>
    </location>
</feature>
<keyword evidence="1" id="KW-0808">Transferase</keyword>
<organism evidence="9 10">
    <name type="scientific">Phytophthora fragariaefolia</name>
    <dbReference type="NCBI Taxonomy" id="1490495"/>
    <lineage>
        <taxon>Eukaryota</taxon>
        <taxon>Sar</taxon>
        <taxon>Stramenopiles</taxon>
        <taxon>Oomycota</taxon>
        <taxon>Peronosporomycetes</taxon>
        <taxon>Peronosporales</taxon>
        <taxon>Peronosporaceae</taxon>
        <taxon>Phytophthora</taxon>
    </lineage>
</organism>
<dbReference type="OrthoDB" id="1430630at2759"/>
<feature type="domain" description="Integrase catalytic" evidence="8">
    <location>
        <begin position="222"/>
        <end position="387"/>
    </location>
</feature>
<keyword evidence="10" id="KW-1185">Reference proteome</keyword>
<evidence type="ECO:0000256" key="2">
    <source>
        <dbReference type="ARBA" id="ARBA00022695"/>
    </source>
</evidence>
<accession>A0A9W7DAG4</accession>
<dbReference type="InterPro" id="IPR036397">
    <property type="entry name" value="RNaseH_sf"/>
</dbReference>
<dbReference type="FunFam" id="1.10.340.70:FF:000001">
    <property type="entry name" value="Retrovirus-related Pol polyprotein from transposon gypsy-like Protein"/>
    <property type="match status" value="1"/>
</dbReference>
<protein>
    <submittedName>
        <fullName evidence="9">Unnamed protein product</fullName>
    </submittedName>
</protein>
<evidence type="ECO:0000313" key="10">
    <source>
        <dbReference type="Proteomes" id="UP001165121"/>
    </source>
</evidence>
<keyword evidence="4" id="KW-0255">Endonuclease</keyword>